<keyword evidence="9" id="KW-1185">Reference proteome</keyword>
<dbReference type="InterPro" id="IPR036291">
    <property type="entry name" value="NAD(P)-bd_dom_sf"/>
</dbReference>
<dbReference type="Pfam" id="PF00107">
    <property type="entry name" value="ADH_zinc_N"/>
    <property type="match status" value="1"/>
</dbReference>
<accession>A0A1H3YY48</accession>
<sequence length="336" mass="35341">MRAFVIEGARDAEVREVKTPQAHAGQVLVRVAYVGICGSDLHYYFNGANGDFVVKEPLIPGHEVSGTVAHDPSGKLAEGTPVTIHPARFGTEDLRYGRHLWNGGSYLGSAATWPHTQGAMSDYLLVEDYMVRELPANMDLKAAALAEPLAVGLHGVAIGGWATGKAILVSGSGPIGLLAAAGAKAGKAAEIWATDILDGPLERARALGVDKVVRVGHDELPADHFDVVLECTGVAAAFNGCIPAVRKAGVISQIGMFPGGPQPINMAGLLSKEVEIRGAFRFDNEIDFAIQILASDEGSSIADVVITHVYPLTDAVEAFEMAKNSQESGKVLIDLT</sequence>
<dbReference type="RefSeq" id="WP_092563094.1">
    <property type="nucleotide sequence ID" value="NZ_FNQV01000005.1"/>
</dbReference>
<dbReference type="InterPro" id="IPR013154">
    <property type="entry name" value="ADH-like_N"/>
</dbReference>
<dbReference type="Pfam" id="PF08240">
    <property type="entry name" value="ADH_N"/>
    <property type="match status" value="1"/>
</dbReference>
<dbReference type="PANTHER" id="PTHR43161">
    <property type="entry name" value="SORBITOL DEHYDROGENASE"/>
    <property type="match status" value="1"/>
</dbReference>
<evidence type="ECO:0000313" key="8">
    <source>
        <dbReference type="EMBL" id="SEA16058.1"/>
    </source>
</evidence>
<dbReference type="SUPFAM" id="SSF50129">
    <property type="entry name" value="GroES-like"/>
    <property type="match status" value="1"/>
</dbReference>
<feature type="domain" description="Alcohol dehydrogenase-like N-terminal" evidence="7">
    <location>
        <begin position="24"/>
        <end position="135"/>
    </location>
</feature>
<dbReference type="InterPro" id="IPR011032">
    <property type="entry name" value="GroES-like_sf"/>
</dbReference>
<evidence type="ECO:0000256" key="3">
    <source>
        <dbReference type="ARBA" id="ARBA00022723"/>
    </source>
</evidence>
<gene>
    <name evidence="8" type="ORF">SAMN02910418_01025</name>
</gene>
<dbReference type="Proteomes" id="UP000199288">
    <property type="component" value="Unassembled WGS sequence"/>
</dbReference>
<evidence type="ECO:0000256" key="5">
    <source>
        <dbReference type="ARBA" id="ARBA00023002"/>
    </source>
</evidence>
<dbReference type="PANTHER" id="PTHR43161:SF9">
    <property type="entry name" value="SORBITOL DEHYDROGENASE"/>
    <property type="match status" value="1"/>
</dbReference>
<keyword evidence="4" id="KW-0862">Zinc</keyword>
<comment type="similarity">
    <text evidence="2">Belongs to the zinc-containing alcohol dehydrogenase family.</text>
</comment>
<dbReference type="Gene3D" id="3.90.180.10">
    <property type="entry name" value="Medium-chain alcohol dehydrogenases, catalytic domain"/>
    <property type="match status" value="1"/>
</dbReference>
<dbReference type="AlphaFoldDB" id="A0A1H3YY48"/>
<dbReference type="OrthoDB" id="3567264at2"/>
<keyword evidence="5" id="KW-0560">Oxidoreductase</keyword>
<dbReference type="GO" id="GO:0046872">
    <property type="term" value="F:metal ion binding"/>
    <property type="evidence" value="ECO:0007669"/>
    <property type="project" value="UniProtKB-KW"/>
</dbReference>
<evidence type="ECO:0000259" key="6">
    <source>
        <dbReference type="Pfam" id="PF00107"/>
    </source>
</evidence>
<name>A0A1H3YY48_9ACTO</name>
<proteinExistence type="inferred from homology"/>
<protein>
    <submittedName>
        <fullName evidence="8">L-idonate 5-dehydrogenase</fullName>
    </submittedName>
</protein>
<dbReference type="Gene3D" id="3.40.50.720">
    <property type="entry name" value="NAD(P)-binding Rossmann-like Domain"/>
    <property type="match status" value="1"/>
</dbReference>
<organism evidence="8 9">
    <name type="scientific">Bowdeniella nasicola</name>
    <dbReference type="NCBI Taxonomy" id="208480"/>
    <lineage>
        <taxon>Bacteria</taxon>
        <taxon>Bacillati</taxon>
        <taxon>Actinomycetota</taxon>
        <taxon>Actinomycetes</taxon>
        <taxon>Actinomycetales</taxon>
        <taxon>Actinomycetaceae</taxon>
        <taxon>Bowdeniella</taxon>
    </lineage>
</organism>
<reference evidence="9" key="1">
    <citation type="submission" date="2016-10" db="EMBL/GenBank/DDBJ databases">
        <authorList>
            <person name="Varghese N."/>
            <person name="Submissions S."/>
        </authorList>
    </citation>
    <scope>NUCLEOTIDE SEQUENCE [LARGE SCALE GENOMIC DNA]</scope>
    <source>
        <strain evidence="9">KPR-1</strain>
    </source>
</reference>
<evidence type="ECO:0000256" key="2">
    <source>
        <dbReference type="ARBA" id="ARBA00008072"/>
    </source>
</evidence>
<evidence type="ECO:0000256" key="1">
    <source>
        <dbReference type="ARBA" id="ARBA00001947"/>
    </source>
</evidence>
<dbReference type="GO" id="GO:0016491">
    <property type="term" value="F:oxidoreductase activity"/>
    <property type="evidence" value="ECO:0007669"/>
    <property type="project" value="UniProtKB-KW"/>
</dbReference>
<evidence type="ECO:0000256" key="4">
    <source>
        <dbReference type="ARBA" id="ARBA00022833"/>
    </source>
</evidence>
<dbReference type="InterPro" id="IPR013149">
    <property type="entry name" value="ADH-like_C"/>
</dbReference>
<evidence type="ECO:0000259" key="7">
    <source>
        <dbReference type="Pfam" id="PF08240"/>
    </source>
</evidence>
<keyword evidence="3" id="KW-0479">Metal-binding</keyword>
<comment type="cofactor">
    <cofactor evidence="1">
        <name>Zn(2+)</name>
        <dbReference type="ChEBI" id="CHEBI:29105"/>
    </cofactor>
</comment>
<dbReference type="EMBL" id="FNQV01000005">
    <property type="protein sequence ID" value="SEA16058.1"/>
    <property type="molecule type" value="Genomic_DNA"/>
</dbReference>
<dbReference type="SUPFAM" id="SSF51735">
    <property type="entry name" value="NAD(P)-binding Rossmann-fold domains"/>
    <property type="match status" value="1"/>
</dbReference>
<feature type="domain" description="Alcohol dehydrogenase-like C-terminal" evidence="6">
    <location>
        <begin position="174"/>
        <end position="293"/>
    </location>
</feature>
<evidence type="ECO:0000313" key="9">
    <source>
        <dbReference type="Proteomes" id="UP000199288"/>
    </source>
</evidence>